<evidence type="ECO:0000256" key="1">
    <source>
        <dbReference type="SAM" id="MobiDB-lite"/>
    </source>
</evidence>
<dbReference type="EMBL" id="JANBUY010000046">
    <property type="protein sequence ID" value="KAJ2866041.1"/>
    <property type="molecule type" value="Genomic_DNA"/>
</dbReference>
<feature type="transmembrane region" description="Helical" evidence="2">
    <location>
        <begin position="143"/>
        <end position="166"/>
    </location>
</feature>
<proteinExistence type="predicted"/>
<evidence type="ECO:0000256" key="2">
    <source>
        <dbReference type="SAM" id="Phobius"/>
    </source>
</evidence>
<organism evidence="3 4">
    <name type="scientific">Coemansia aciculifera</name>
    <dbReference type="NCBI Taxonomy" id="417176"/>
    <lineage>
        <taxon>Eukaryota</taxon>
        <taxon>Fungi</taxon>
        <taxon>Fungi incertae sedis</taxon>
        <taxon>Zoopagomycota</taxon>
        <taxon>Kickxellomycotina</taxon>
        <taxon>Kickxellomycetes</taxon>
        <taxon>Kickxellales</taxon>
        <taxon>Kickxellaceae</taxon>
        <taxon>Coemansia</taxon>
    </lineage>
</organism>
<dbReference type="AlphaFoldDB" id="A0A9W8IK81"/>
<feature type="region of interest" description="Disordered" evidence="1">
    <location>
        <begin position="381"/>
        <end position="402"/>
    </location>
</feature>
<keyword evidence="2" id="KW-0812">Transmembrane</keyword>
<dbReference type="Proteomes" id="UP001140074">
    <property type="component" value="Unassembled WGS sequence"/>
</dbReference>
<evidence type="ECO:0008006" key="5">
    <source>
        <dbReference type="Google" id="ProtNLM"/>
    </source>
</evidence>
<keyword evidence="2" id="KW-0472">Membrane</keyword>
<keyword evidence="2" id="KW-1133">Transmembrane helix</keyword>
<reference evidence="3" key="1">
    <citation type="submission" date="2022-07" db="EMBL/GenBank/DDBJ databases">
        <title>Phylogenomic reconstructions and comparative analyses of Kickxellomycotina fungi.</title>
        <authorList>
            <person name="Reynolds N.K."/>
            <person name="Stajich J.E."/>
            <person name="Barry K."/>
            <person name="Grigoriev I.V."/>
            <person name="Crous P."/>
            <person name="Smith M.E."/>
        </authorList>
    </citation>
    <scope>NUCLEOTIDE SEQUENCE</scope>
    <source>
        <strain evidence="3">RSA 476</strain>
    </source>
</reference>
<accession>A0A9W8IK81</accession>
<name>A0A9W8IK81_9FUNG</name>
<feature type="transmembrane region" description="Helical" evidence="2">
    <location>
        <begin position="189"/>
        <end position="209"/>
    </location>
</feature>
<feature type="transmembrane region" description="Helical" evidence="2">
    <location>
        <begin position="69"/>
        <end position="88"/>
    </location>
</feature>
<feature type="transmembrane region" description="Helical" evidence="2">
    <location>
        <begin position="262"/>
        <end position="280"/>
    </location>
</feature>
<protein>
    <recommendedName>
        <fullName evidence="5">G-protein coupled receptors family 3 profile domain-containing protein</fullName>
    </recommendedName>
</protein>
<evidence type="ECO:0000313" key="4">
    <source>
        <dbReference type="Proteomes" id="UP001140074"/>
    </source>
</evidence>
<sequence length="504" mass="56081">MGNHMSFSVTKSEEMRVFFASIGKQHLDPRQAADLIMVIIISIVYFIQLLAVIYMLCNRTYPPIKAKNPVLMTCVFISSIMWFTGDIQANGHAPLKGTPLQNCKAFGVWVRVLLGVCGIGALIVLRSYGLYRVFCRNLAYRGLGFYIPFIVASACMIIYGIVLQALPGSVTLEYKELVDLCYYNDKYKASLYALLWLTWVIIAGLNWCIRNIKSSFNETREMMIVCIIVFGVLSFMTAMSYTHARYPLNLTLRILATSLDQFAATAVWWLMMAIPLFKCLTNRQRYLKEWIYTLREDGLQQAYHIEPGTVHGNDTSGGNLSYLHPNPRKYGNHPVSTLVPTSSDKEFGNPSGADFFYGAKEETRHEKIAFPQMRSNALDGSDFNGTRHDSSSSSLVQHPQSSIGKCNGGNLSFASSPPQPMKRPWDKLTSAVNNFGVPSFTSNPVPPIPSSPLSPVSASAAAQPYAPILDYPEPAPSALLRLDAAQDSCINDDDKYGHNSRQLI</sequence>
<keyword evidence="4" id="KW-1185">Reference proteome</keyword>
<comment type="caution">
    <text evidence="3">The sequence shown here is derived from an EMBL/GenBank/DDBJ whole genome shotgun (WGS) entry which is preliminary data.</text>
</comment>
<feature type="transmembrane region" description="Helical" evidence="2">
    <location>
        <begin position="35"/>
        <end position="57"/>
    </location>
</feature>
<feature type="transmembrane region" description="Helical" evidence="2">
    <location>
        <begin position="221"/>
        <end position="242"/>
    </location>
</feature>
<gene>
    <name evidence="3" type="ORF">GGH94_001816</name>
</gene>
<feature type="transmembrane region" description="Helical" evidence="2">
    <location>
        <begin position="108"/>
        <end position="131"/>
    </location>
</feature>
<evidence type="ECO:0000313" key="3">
    <source>
        <dbReference type="EMBL" id="KAJ2866041.1"/>
    </source>
</evidence>